<dbReference type="OrthoDB" id="21373at2759"/>
<dbReference type="STRING" id="5786.F0ZH86"/>
<dbReference type="PANTHER" id="PTHR13464:SF0">
    <property type="entry name" value="SAP30-BINDING PROTEIN"/>
    <property type="match status" value="1"/>
</dbReference>
<evidence type="ECO:0000313" key="3">
    <source>
        <dbReference type="Proteomes" id="UP000001064"/>
    </source>
</evidence>
<keyword evidence="3" id="KW-1185">Reference proteome</keyword>
<evidence type="ECO:0000256" key="1">
    <source>
        <dbReference type="SAM" id="MobiDB-lite"/>
    </source>
</evidence>
<sequence>MSLVGQYSDSDSDSEEDKVDIKTSDSKQGEDNDIEDNKIPISKVNEKPYGLIITEETTKIINKDTEEFNLENDDQDRENEDSPPRKEIDGDEIIYQVADSENDRLNQCHTILHTKLENRDIDIPKEMHEPKTPVLKSPAYVSTPPHSKDPNFKNLYPHNITSPITEDIQDEEEKEEPNDYISFLPPPVNGRADPILEDKIIKYHKMREDGISINQSLRESQSFRNPSILEKLIAFCEISEMGSNYKLSEYDPNGFKPDEFYEVLNENQRKMDDKREYERLNRTKIDFVSSTNELSTQEKDQEKDKQPQKPKKKFNKWEKEKHKQKQQQLQQQQQKAKATVISAAPSIMENPGTQSTTTTSTTKSESLLKRFKTSGF</sequence>
<dbReference type="RefSeq" id="XP_003286778.1">
    <property type="nucleotide sequence ID" value="XM_003286730.1"/>
</dbReference>
<evidence type="ECO:0000313" key="2">
    <source>
        <dbReference type="EMBL" id="EGC36679.1"/>
    </source>
</evidence>
<dbReference type="InParanoid" id="F0ZH86"/>
<feature type="region of interest" description="Disordered" evidence="1">
    <location>
        <begin position="62"/>
        <end position="89"/>
    </location>
</feature>
<protein>
    <recommendedName>
        <fullName evidence="4">SAP30-binding protein</fullName>
    </recommendedName>
</protein>
<dbReference type="EMBL" id="GL871019">
    <property type="protein sequence ID" value="EGC36679.1"/>
    <property type="molecule type" value="Genomic_DNA"/>
</dbReference>
<feature type="region of interest" description="Disordered" evidence="1">
    <location>
        <begin position="1"/>
        <end position="41"/>
    </location>
</feature>
<feature type="compositionally biased region" description="Low complexity" evidence="1">
    <location>
        <begin position="326"/>
        <end position="337"/>
    </location>
</feature>
<organism evidence="2 3">
    <name type="scientific">Dictyostelium purpureum</name>
    <name type="common">Slime mold</name>
    <dbReference type="NCBI Taxonomy" id="5786"/>
    <lineage>
        <taxon>Eukaryota</taxon>
        <taxon>Amoebozoa</taxon>
        <taxon>Evosea</taxon>
        <taxon>Eumycetozoa</taxon>
        <taxon>Dictyostelia</taxon>
        <taxon>Dictyosteliales</taxon>
        <taxon>Dictyosteliaceae</taxon>
        <taxon>Dictyostelium</taxon>
    </lineage>
</organism>
<dbReference type="eggNOG" id="KOG2959">
    <property type="taxonomic scope" value="Eukaryota"/>
</dbReference>
<gene>
    <name evidence="2" type="ORF">DICPUDRAFT_31489</name>
</gene>
<dbReference type="PANTHER" id="PTHR13464">
    <property type="entry name" value="TRANSCRIPTIONAL REGULATOR PROTEIN HCNGP"/>
    <property type="match status" value="1"/>
</dbReference>
<dbReference type="KEGG" id="dpp:DICPUDRAFT_31489"/>
<name>F0ZH86_DICPU</name>
<feature type="compositionally biased region" description="Basic and acidic residues" evidence="1">
    <location>
        <begin position="296"/>
        <end position="307"/>
    </location>
</feature>
<dbReference type="Proteomes" id="UP000001064">
    <property type="component" value="Unassembled WGS sequence"/>
</dbReference>
<feature type="compositionally biased region" description="Acidic residues" evidence="1">
    <location>
        <begin position="67"/>
        <end position="79"/>
    </location>
</feature>
<dbReference type="GO" id="GO:0005634">
    <property type="term" value="C:nucleus"/>
    <property type="evidence" value="ECO:0000318"/>
    <property type="project" value="GO_Central"/>
</dbReference>
<feature type="region of interest" description="Disordered" evidence="1">
    <location>
        <begin position="288"/>
        <end position="376"/>
    </location>
</feature>
<proteinExistence type="predicted"/>
<dbReference type="FunCoup" id="F0ZH86">
    <property type="interactions" value="102"/>
</dbReference>
<feature type="region of interest" description="Disordered" evidence="1">
    <location>
        <begin position="135"/>
        <end position="157"/>
    </location>
</feature>
<dbReference type="VEuPathDB" id="AmoebaDB:DICPUDRAFT_31489"/>
<dbReference type="InterPro" id="IPR012479">
    <property type="entry name" value="SAP30BP"/>
</dbReference>
<dbReference type="AlphaFoldDB" id="F0ZH86"/>
<reference evidence="3" key="1">
    <citation type="journal article" date="2011" name="Genome Biol.">
        <title>Comparative genomics of the social amoebae Dictyostelium discoideum and Dictyostelium purpureum.</title>
        <authorList>
            <consortium name="US DOE Joint Genome Institute (JGI-PGF)"/>
            <person name="Sucgang R."/>
            <person name="Kuo A."/>
            <person name="Tian X."/>
            <person name="Salerno W."/>
            <person name="Parikh A."/>
            <person name="Feasley C.L."/>
            <person name="Dalin E."/>
            <person name="Tu H."/>
            <person name="Huang E."/>
            <person name="Barry K."/>
            <person name="Lindquist E."/>
            <person name="Shapiro H."/>
            <person name="Bruce D."/>
            <person name="Schmutz J."/>
            <person name="Salamov A."/>
            <person name="Fey P."/>
            <person name="Gaudet P."/>
            <person name="Anjard C."/>
            <person name="Babu M.M."/>
            <person name="Basu S."/>
            <person name="Bushmanova Y."/>
            <person name="van der Wel H."/>
            <person name="Katoh-Kurasawa M."/>
            <person name="Dinh C."/>
            <person name="Coutinho P.M."/>
            <person name="Saito T."/>
            <person name="Elias M."/>
            <person name="Schaap P."/>
            <person name="Kay R.R."/>
            <person name="Henrissat B."/>
            <person name="Eichinger L."/>
            <person name="Rivero F."/>
            <person name="Putnam N.H."/>
            <person name="West C.M."/>
            <person name="Loomis W.F."/>
            <person name="Chisholm R.L."/>
            <person name="Shaulsky G."/>
            <person name="Strassmann J.E."/>
            <person name="Queller D.C."/>
            <person name="Kuspa A."/>
            <person name="Grigoriev I.V."/>
        </authorList>
    </citation>
    <scope>NUCLEOTIDE SEQUENCE [LARGE SCALE GENOMIC DNA]</scope>
    <source>
        <strain evidence="3">QSDP1</strain>
    </source>
</reference>
<accession>F0ZH86</accession>
<dbReference type="GO" id="GO:0006355">
    <property type="term" value="P:regulation of DNA-templated transcription"/>
    <property type="evidence" value="ECO:0007669"/>
    <property type="project" value="InterPro"/>
</dbReference>
<feature type="compositionally biased region" description="Basic and acidic residues" evidence="1">
    <location>
        <begin position="19"/>
        <end position="38"/>
    </location>
</feature>
<evidence type="ECO:0008006" key="4">
    <source>
        <dbReference type="Google" id="ProtNLM"/>
    </source>
</evidence>
<feature type="compositionally biased region" description="Low complexity" evidence="1">
    <location>
        <begin position="353"/>
        <end position="365"/>
    </location>
</feature>
<dbReference type="Pfam" id="PF07818">
    <property type="entry name" value="HCNGP"/>
    <property type="match status" value="1"/>
</dbReference>
<dbReference type="GeneID" id="10504190"/>